<feature type="transmembrane region" description="Helical" evidence="1">
    <location>
        <begin position="49"/>
        <end position="67"/>
    </location>
</feature>
<evidence type="ECO:0000313" key="3">
    <source>
        <dbReference type="WBParaSite" id="Hba_01465"/>
    </source>
</evidence>
<keyword evidence="1" id="KW-0472">Membrane</keyword>
<keyword evidence="2" id="KW-1185">Reference proteome</keyword>
<name>A0A1I7W9X4_HETBA</name>
<evidence type="ECO:0000256" key="1">
    <source>
        <dbReference type="SAM" id="Phobius"/>
    </source>
</evidence>
<keyword evidence="1" id="KW-1133">Transmembrane helix</keyword>
<sequence>MEGNVSISISCIAYIKIWFVRLLKTTKNSWCSLIMFVLCSMFVEKKDNIIIYIHLYILAPGRGLLYYQLYANVPNNKIAMNYTIAYFSLDDLSNCVIATFVYHSV</sequence>
<reference evidence="3" key="1">
    <citation type="submission" date="2016-11" db="UniProtKB">
        <authorList>
            <consortium name="WormBaseParasite"/>
        </authorList>
    </citation>
    <scope>IDENTIFICATION</scope>
</reference>
<dbReference type="AlphaFoldDB" id="A0A1I7W9X4"/>
<dbReference type="Proteomes" id="UP000095283">
    <property type="component" value="Unplaced"/>
</dbReference>
<proteinExistence type="predicted"/>
<accession>A0A1I7W9X4</accession>
<protein>
    <submittedName>
        <fullName evidence="3">Uncharacterized protein</fullName>
    </submittedName>
</protein>
<organism evidence="2 3">
    <name type="scientific">Heterorhabditis bacteriophora</name>
    <name type="common">Entomopathogenic nematode worm</name>
    <dbReference type="NCBI Taxonomy" id="37862"/>
    <lineage>
        <taxon>Eukaryota</taxon>
        <taxon>Metazoa</taxon>
        <taxon>Ecdysozoa</taxon>
        <taxon>Nematoda</taxon>
        <taxon>Chromadorea</taxon>
        <taxon>Rhabditida</taxon>
        <taxon>Rhabditina</taxon>
        <taxon>Rhabditomorpha</taxon>
        <taxon>Strongyloidea</taxon>
        <taxon>Heterorhabditidae</taxon>
        <taxon>Heterorhabditis</taxon>
    </lineage>
</organism>
<keyword evidence="1" id="KW-0812">Transmembrane</keyword>
<dbReference type="WBParaSite" id="Hba_01465">
    <property type="protein sequence ID" value="Hba_01465"/>
    <property type="gene ID" value="Hba_01465"/>
</dbReference>
<evidence type="ECO:0000313" key="2">
    <source>
        <dbReference type="Proteomes" id="UP000095283"/>
    </source>
</evidence>